<dbReference type="OrthoDB" id="8410329at2"/>
<dbReference type="EMBL" id="SGNY01000004">
    <property type="protein sequence ID" value="TRA99601.1"/>
    <property type="molecule type" value="Genomic_DNA"/>
</dbReference>
<proteinExistence type="predicted"/>
<organism evidence="1 2">
    <name type="scientific">Rhizobium rhizogenes</name>
    <name type="common">Agrobacterium rhizogenes</name>
    <dbReference type="NCBI Taxonomy" id="359"/>
    <lineage>
        <taxon>Bacteria</taxon>
        <taxon>Pseudomonadati</taxon>
        <taxon>Pseudomonadota</taxon>
        <taxon>Alphaproteobacteria</taxon>
        <taxon>Hyphomicrobiales</taxon>
        <taxon>Rhizobiaceae</taxon>
        <taxon>Rhizobium/Agrobacterium group</taxon>
        <taxon>Rhizobium</taxon>
    </lineage>
</organism>
<comment type="caution">
    <text evidence="1">The sequence shown here is derived from an EMBL/GenBank/DDBJ whole genome shotgun (WGS) entry which is preliminary data.</text>
</comment>
<evidence type="ECO:0000313" key="1">
    <source>
        <dbReference type="EMBL" id="TRA99601.1"/>
    </source>
</evidence>
<name>A0A546XFZ3_RHIRH</name>
<sequence length="218" mass="23836">MQRTFFAFAIIGTLTACESNGVIVPPSPFIGKTAAQQALDGSAQNIALVSPKKLLPGRIYKIADNDFREICGKDIEQQNKLKVLSPIKVEESSETIADRPRDIEIEVLGQSLATYNSIKVKGYKTYDVRDGNSPVDASYILANVKRGKDSCFDAVLPRNKPYLVVDQVAVGNEIETWYKRGFGASVSFGPLKAGFKPKDEKTGTRSERVFGATGTLVR</sequence>
<dbReference type="Proteomes" id="UP000315434">
    <property type="component" value="Unassembled WGS sequence"/>
</dbReference>
<evidence type="ECO:0000313" key="2">
    <source>
        <dbReference type="Proteomes" id="UP000315434"/>
    </source>
</evidence>
<reference evidence="1 2" key="1">
    <citation type="journal article" date="2019" name="Appl. Microbiol. Biotechnol.">
        <title>Differential efficiency of wild type rhizogenic strains for rol gene transformation of plants.</title>
        <authorList>
            <person name="Desmet S."/>
            <person name="De Keyser E."/>
            <person name="Van Vaerenbergh J."/>
            <person name="Baeyen S."/>
            <person name="Van Huylenbroeck J."/>
            <person name="Geelen D."/>
            <person name="Dhooghe E."/>
        </authorList>
    </citation>
    <scope>NUCLEOTIDE SEQUENCE [LARGE SCALE GENOMIC DNA]</scope>
    <source>
        <strain evidence="1 2">GBBC3284</strain>
    </source>
</reference>
<protein>
    <recommendedName>
        <fullName evidence="3">Lipoprotein</fullName>
    </recommendedName>
</protein>
<gene>
    <name evidence="1" type="ORF">EXN68_14095</name>
</gene>
<dbReference type="PROSITE" id="PS51257">
    <property type="entry name" value="PROKAR_LIPOPROTEIN"/>
    <property type="match status" value="1"/>
</dbReference>
<accession>A0A546XFZ3</accession>
<dbReference type="AlphaFoldDB" id="A0A546XFZ3"/>
<evidence type="ECO:0008006" key="3">
    <source>
        <dbReference type="Google" id="ProtNLM"/>
    </source>
</evidence>
<dbReference type="RefSeq" id="WP_142841511.1">
    <property type="nucleotide sequence ID" value="NZ_SGNY01000004.1"/>
</dbReference>